<dbReference type="EMBL" id="CM042032">
    <property type="protein sequence ID" value="KAI3776747.1"/>
    <property type="molecule type" value="Genomic_DNA"/>
</dbReference>
<name>A0ACB9FZV2_9ASTR</name>
<reference evidence="1 2" key="2">
    <citation type="journal article" date="2022" name="Mol. Ecol. Resour.">
        <title>The genomes of chicory, endive, great burdock and yacon provide insights into Asteraceae paleo-polyploidization history and plant inulin production.</title>
        <authorList>
            <person name="Fan W."/>
            <person name="Wang S."/>
            <person name="Wang H."/>
            <person name="Wang A."/>
            <person name="Jiang F."/>
            <person name="Liu H."/>
            <person name="Zhao H."/>
            <person name="Xu D."/>
            <person name="Zhang Y."/>
        </authorList>
    </citation>
    <scope>NUCLEOTIDE SEQUENCE [LARGE SCALE GENOMIC DNA]</scope>
    <source>
        <strain evidence="2">cv. Yunnan</strain>
        <tissue evidence="1">Leaves</tissue>
    </source>
</reference>
<sequence length="104" mass="11793">MMTTMIFKQNRNPKSSNGEGQGQINGRDKAKAKGNAMSSSDYKAKKLSLVEELAETNRVKKQAIKQFDQKIDKFYKLEQRKIMIGSQANFSFSQTLNPNRACNL</sequence>
<organism evidence="1 2">
    <name type="scientific">Smallanthus sonchifolius</name>
    <dbReference type="NCBI Taxonomy" id="185202"/>
    <lineage>
        <taxon>Eukaryota</taxon>
        <taxon>Viridiplantae</taxon>
        <taxon>Streptophyta</taxon>
        <taxon>Embryophyta</taxon>
        <taxon>Tracheophyta</taxon>
        <taxon>Spermatophyta</taxon>
        <taxon>Magnoliopsida</taxon>
        <taxon>eudicotyledons</taxon>
        <taxon>Gunneridae</taxon>
        <taxon>Pentapetalae</taxon>
        <taxon>asterids</taxon>
        <taxon>campanulids</taxon>
        <taxon>Asterales</taxon>
        <taxon>Asteraceae</taxon>
        <taxon>Asteroideae</taxon>
        <taxon>Heliantheae alliance</taxon>
        <taxon>Millerieae</taxon>
        <taxon>Smallanthus</taxon>
    </lineage>
</organism>
<gene>
    <name evidence="1" type="ORF">L1987_46536</name>
</gene>
<protein>
    <submittedName>
        <fullName evidence="1">Uncharacterized protein</fullName>
    </submittedName>
</protein>
<proteinExistence type="predicted"/>
<evidence type="ECO:0000313" key="2">
    <source>
        <dbReference type="Proteomes" id="UP001056120"/>
    </source>
</evidence>
<reference evidence="2" key="1">
    <citation type="journal article" date="2022" name="Mol. Ecol. Resour.">
        <title>The genomes of chicory, endive, great burdock and yacon provide insights into Asteraceae palaeo-polyploidization history and plant inulin production.</title>
        <authorList>
            <person name="Fan W."/>
            <person name="Wang S."/>
            <person name="Wang H."/>
            <person name="Wang A."/>
            <person name="Jiang F."/>
            <person name="Liu H."/>
            <person name="Zhao H."/>
            <person name="Xu D."/>
            <person name="Zhang Y."/>
        </authorList>
    </citation>
    <scope>NUCLEOTIDE SEQUENCE [LARGE SCALE GENOMIC DNA]</scope>
    <source>
        <strain evidence="2">cv. Yunnan</strain>
    </source>
</reference>
<comment type="caution">
    <text evidence="1">The sequence shown here is derived from an EMBL/GenBank/DDBJ whole genome shotgun (WGS) entry which is preliminary data.</text>
</comment>
<dbReference type="Proteomes" id="UP001056120">
    <property type="component" value="Linkage Group LG15"/>
</dbReference>
<keyword evidence="2" id="KW-1185">Reference proteome</keyword>
<accession>A0ACB9FZV2</accession>
<evidence type="ECO:0000313" key="1">
    <source>
        <dbReference type="EMBL" id="KAI3776747.1"/>
    </source>
</evidence>